<accession>A0A2T7GBP2</accession>
<evidence type="ECO:0000313" key="2">
    <source>
        <dbReference type="Proteomes" id="UP000244446"/>
    </source>
</evidence>
<dbReference type="InterPro" id="IPR010865">
    <property type="entry name" value="DUF1499"/>
</dbReference>
<protein>
    <submittedName>
        <fullName evidence="1">DUF1499 domain-containing protein</fullName>
    </submittedName>
</protein>
<sequence length="135" mass="14902">MKWIGIGAGLLVLVVLSGMAWIRLAPDDAERWHRLPASVSDADMEGGVMRVLPGDLAELDRIIRAEPRTRVLAGSVAEGMVTYVTRSRVFGFPDYTTVAQRGGDLVLHARLRYGKSDMGVNKARVERWLDALRQG</sequence>
<dbReference type="RefSeq" id="WP_108690542.1">
    <property type="nucleotide sequence ID" value="NZ_QCYH01000001.1"/>
</dbReference>
<organism evidence="1 2">
    <name type="scientific">Pelagivirga sediminicola</name>
    <dbReference type="NCBI Taxonomy" id="2170575"/>
    <lineage>
        <taxon>Bacteria</taxon>
        <taxon>Pseudomonadati</taxon>
        <taxon>Pseudomonadota</taxon>
        <taxon>Alphaproteobacteria</taxon>
        <taxon>Rhodobacterales</taxon>
        <taxon>Paracoccaceae</taxon>
        <taxon>Pelagivirga</taxon>
    </lineage>
</organism>
<dbReference type="EMBL" id="QCYH01000001">
    <property type="protein sequence ID" value="PVA11798.1"/>
    <property type="molecule type" value="Genomic_DNA"/>
</dbReference>
<keyword evidence="2" id="KW-1185">Reference proteome</keyword>
<dbReference type="Proteomes" id="UP000244446">
    <property type="component" value="Unassembled WGS sequence"/>
</dbReference>
<proteinExistence type="predicted"/>
<dbReference type="AlphaFoldDB" id="A0A2T7GBP2"/>
<gene>
    <name evidence="1" type="ORF">DC366_02280</name>
</gene>
<evidence type="ECO:0000313" key="1">
    <source>
        <dbReference type="EMBL" id="PVA11798.1"/>
    </source>
</evidence>
<comment type="caution">
    <text evidence="1">The sequence shown here is derived from an EMBL/GenBank/DDBJ whole genome shotgun (WGS) entry which is preliminary data.</text>
</comment>
<reference evidence="1 2" key="1">
    <citation type="submission" date="2018-04" db="EMBL/GenBank/DDBJ databases">
        <title>Pelagivirga bohaiensis gen. nov., sp. nov., a bacterium isolated from the Bohai Sea.</title>
        <authorList>
            <person name="Ji X."/>
        </authorList>
    </citation>
    <scope>NUCLEOTIDE SEQUENCE [LARGE SCALE GENOMIC DNA]</scope>
    <source>
        <strain evidence="1 2">BH-SD19</strain>
    </source>
</reference>
<name>A0A2T7GBP2_9RHOB</name>
<dbReference type="Pfam" id="PF07386">
    <property type="entry name" value="DUF1499"/>
    <property type="match status" value="1"/>
</dbReference>
<dbReference type="OrthoDB" id="8479024at2"/>